<name>A0A645ANG2_9ZZZZ</name>
<proteinExistence type="predicted"/>
<sequence length="327" mass="36717">MITIVRDHTAVLNAHAAFTLDIDAGFHSDGHPAQQRVFARKRSARRLVNLKTEAVAKPVAKLLAIALLRDIVPRNRVQSTPCNAAFELIKRHLLRGFYDFIDLFALLVDRSDGKGTRHVGMIAVDHAAKVRRHEIAFLEFACARHRVRHGAVGSRRDDRVKRGCFAPVFRADVVELRRGFQLTHPRSDASQPIIKALVRNALRGLKAFDLFRALVEARQRDRAAKGSPFHRHRFIVTKYTNRHRAFFKPGALAVVLCKKSANAIQLLRKTGLNNFAKAFSLCVCLNRIAKIGHKIGVFVCDKKGAVRAGKPRIVTDVFLAGDQRRVK</sequence>
<evidence type="ECO:0000313" key="1">
    <source>
        <dbReference type="EMBL" id="MPM54782.1"/>
    </source>
</evidence>
<dbReference type="AlphaFoldDB" id="A0A645ANG2"/>
<reference evidence="1" key="1">
    <citation type="submission" date="2019-08" db="EMBL/GenBank/DDBJ databases">
        <authorList>
            <person name="Kucharzyk K."/>
            <person name="Murdoch R.W."/>
            <person name="Higgins S."/>
            <person name="Loffler F."/>
        </authorList>
    </citation>
    <scope>NUCLEOTIDE SEQUENCE</scope>
</reference>
<comment type="caution">
    <text evidence="1">The sequence shown here is derived from an EMBL/GenBank/DDBJ whole genome shotgun (WGS) entry which is preliminary data.</text>
</comment>
<dbReference type="EMBL" id="VSSQ01014961">
    <property type="protein sequence ID" value="MPM54782.1"/>
    <property type="molecule type" value="Genomic_DNA"/>
</dbReference>
<protein>
    <submittedName>
        <fullName evidence="1">Uncharacterized protein</fullName>
    </submittedName>
</protein>
<organism evidence="1">
    <name type="scientific">bioreactor metagenome</name>
    <dbReference type="NCBI Taxonomy" id="1076179"/>
    <lineage>
        <taxon>unclassified sequences</taxon>
        <taxon>metagenomes</taxon>
        <taxon>ecological metagenomes</taxon>
    </lineage>
</organism>
<accession>A0A645ANG2</accession>
<gene>
    <name evidence="1" type="ORF">SDC9_101562</name>
</gene>